<keyword evidence="2" id="KW-0808">Transferase</keyword>
<dbReference type="EMBL" id="BAABAU010000001">
    <property type="protein sequence ID" value="GAA4265529.1"/>
    <property type="molecule type" value="Genomic_DNA"/>
</dbReference>
<evidence type="ECO:0000313" key="5">
    <source>
        <dbReference type="EMBL" id="GAA4265529.1"/>
    </source>
</evidence>
<comment type="caution">
    <text evidence="5">The sequence shown here is derived from an EMBL/GenBank/DDBJ whole genome shotgun (WGS) entry which is preliminary data.</text>
</comment>
<reference evidence="6" key="1">
    <citation type="journal article" date="2019" name="Int. J. Syst. Evol. Microbiol.">
        <title>The Global Catalogue of Microorganisms (GCM) 10K type strain sequencing project: providing services to taxonomists for standard genome sequencing and annotation.</title>
        <authorList>
            <consortium name="The Broad Institute Genomics Platform"/>
            <consortium name="The Broad Institute Genome Sequencing Center for Infectious Disease"/>
            <person name="Wu L."/>
            <person name="Ma J."/>
        </authorList>
    </citation>
    <scope>NUCLEOTIDE SEQUENCE [LARGE SCALE GENOMIC DNA]</scope>
    <source>
        <strain evidence="6">JCM 17442</strain>
    </source>
</reference>
<dbReference type="GO" id="GO:0032259">
    <property type="term" value="P:methylation"/>
    <property type="evidence" value="ECO:0007669"/>
    <property type="project" value="UniProtKB-KW"/>
</dbReference>
<dbReference type="PANTHER" id="PTHR43464">
    <property type="entry name" value="METHYLTRANSFERASE"/>
    <property type="match status" value="1"/>
</dbReference>
<dbReference type="SUPFAM" id="SSF53335">
    <property type="entry name" value="S-adenosyl-L-methionine-dependent methyltransferases"/>
    <property type="match status" value="1"/>
</dbReference>
<keyword evidence="3" id="KW-0949">S-adenosyl-L-methionine</keyword>
<dbReference type="InterPro" id="IPR029063">
    <property type="entry name" value="SAM-dependent_MTases_sf"/>
</dbReference>
<sequence length="241" mass="26641">MSAAVDLRRRETSALELMDDPECDDDALTKTYGHFALVNRVVSGWHAVYRRRIAPLARASAVPLTILDIGSGGGDVARSLATWAARDGHPVEVTAIDPDERAFAYASALPPLPGVVFERTASRDLVDAGREFDLVVSNHVLHHLEPATLEGLLRDSEHLARRLVIHNDIARARLAYAAYAVATTGTFRGSFIHDDGLLSIRRSYTPRELRREAPEGWRVESQWPFRVLLTFDAARRAVPSA</sequence>
<keyword evidence="6" id="KW-1185">Reference proteome</keyword>
<dbReference type="PANTHER" id="PTHR43464:SF19">
    <property type="entry name" value="UBIQUINONE BIOSYNTHESIS O-METHYLTRANSFERASE, MITOCHONDRIAL"/>
    <property type="match status" value="1"/>
</dbReference>
<gene>
    <name evidence="5" type="ORF">GCM10022256_11410</name>
</gene>
<dbReference type="GO" id="GO:0008168">
    <property type="term" value="F:methyltransferase activity"/>
    <property type="evidence" value="ECO:0007669"/>
    <property type="project" value="UniProtKB-KW"/>
</dbReference>
<feature type="domain" description="Methyltransferase" evidence="4">
    <location>
        <begin position="66"/>
        <end position="155"/>
    </location>
</feature>
<evidence type="ECO:0000256" key="1">
    <source>
        <dbReference type="ARBA" id="ARBA00022603"/>
    </source>
</evidence>
<dbReference type="Pfam" id="PF13649">
    <property type="entry name" value="Methyltransf_25"/>
    <property type="match status" value="1"/>
</dbReference>
<accession>A0ABP8DZZ3</accession>
<dbReference type="Proteomes" id="UP001501594">
    <property type="component" value="Unassembled WGS sequence"/>
</dbReference>
<protein>
    <submittedName>
        <fullName evidence="5">Class I SAM-dependent methyltransferase</fullName>
    </submittedName>
</protein>
<evidence type="ECO:0000259" key="4">
    <source>
        <dbReference type="Pfam" id="PF13649"/>
    </source>
</evidence>
<dbReference type="InterPro" id="IPR041698">
    <property type="entry name" value="Methyltransf_25"/>
</dbReference>
<evidence type="ECO:0000313" key="6">
    <source>
        <dbReference type="Proteomes" id="UP001501594"/>
    </source>
</evidence>
<evidence type="ECO:0000256" key="3">
    <source>
        <dbReference type="ARBA" id="ARBA00022691"/>
    </source>
</evidence>
<organism evidence="5 6">
    <name type="scientific">Frondihabitans peucedani</name>
    <dbReference type="NCBI Taxonomy" id="598626"/>
    <lineage>
        <taxon>Bacteria</taxon>
        <taxon>Bacillati</taxon>
        <taxon>Actinomycetota</taxon>
        <taxon>Actinomycetes</taxon>
        <taxon>Micrococcales</taxon>
        <taxon>Microbacteriaceae</taxon>
        <taxon>Frondihabitans</taxon>
    </lineage>
</organism>
<keyword evidence="1 5" id="KW-0489">Methyltransferase</keyword>
<dbReference type="RefSeq" id="WP_344794052.1">
    <property type="nucleotide sequence ID" value="NZ_BAABAU010000001.1"/>
</dbReference>
<dbReference type="Gene3D" id="3.40.50.150">
    <property type="entry name" value="Vaccinia Virus protein VP39"/>
    <property type="match status" value="1"/>
</dbReference>
<dbReference type="CDD" id="cd02440">
    <property type="entry name" value="AdoMet_MTases"/>
    <property type="match status" value="1"/>
</dbReference>
<name>A0ABP8DZZ3_9MICO</name>
<dbReference type="NCBIfam" id="NF004851">
    <property type="entry name" value="PRK06202.1"/>
    <property type="match status" value="1"/>
</dbReference>
<evidence type="ECO:0000256" key="2">
    <source>
        <dbReference type="ARBA" id="ARBA00022679"/>
    </source>
</evidence>
<proteinExistence type="predicted"/>